<comment type="caution">
    <text evidence="11">The sequence shown here is derived from an EMBL/GenBank/DDBJ whole genome shotgun (WGS) entry which is preliminary data.</text>
</comment>
<dbReference type="InterPro" id="IPR011051">
    <property type="entry name" value="RmlC_Cupin_sf"/>
</dbReference>
<dbReference type="Proteomes" id="UP001140949">
    <property type="component" value="Unassembled WGS sequence"/>
</dbReference>
<organism evidence="11 12">
    <name type="scientific">Iris pallida</name>
    <name type="common">Sweet iris</name>
    <dbReference type="NCBI Taxonomy" id="29817"/>
    <lineage>
        <taxon>Eukaryota</taxon>
        <taxon>Viridiplantae</taxon>
        <taxon>Streptophyta</taxon>
        <taxon>Embryophyta</taxon>
        <taxon>Tracheophyta</taxon>
        <taxon>Spermatophyta</taxon>
        <taxon>Magnoliopsida</taxon>
        <taxon>Liliopsida</taxon>
        <taxon>Asparagales</taxon>
        <taxon>Iridaceae</taxon>
        <taxon>Iridoideae</taxon>
        <taxon>Irideae</taxon>
        <taxon>Iris</taxon>
    </lineage>
</organism>
<keyword evidence="8" id="KW-0812">Transmembrane</keyword>
<keyword evidence="5" id="KW-0708">Seed storage protein</keyword>
<comment type="similarity">
    <text evidence="1">Belongs to the 11S seed storage protein (globulins) family.</text>
</comment>
<evidence type="ECO:0000256" key="3">
    <source>
        <dbReference type="ARBA" id="ARBA00022729"/>
    </source>
</evidence>
<accession>A0AAX6F7L9</accession>
<dbReference type="InterPro" id="IPR006045">
    <property type="entry name" value="Cupin_1"/>
</dbReference>
<reference evidence="11" key="1">
    <citation type="journal article" date="2023" name="GigaByte">
        <title>Genome assembly of the bearded iris, Iris pallida Lam.</title>
        <authorList>
            <person name="Bruccoleri R.E."/>
            <person name="Oakeley E.J."/>
            <person name="Faust A.M.E."/>
            <person name="Altorfer M."/>
            <person name="Dessus-Babus S."/>
            <person name="Burckhardt D."/>
            <person name="Oertli M."/>
            <person name="Naumann U."/>
            <person name="Petersen F."/>
            <person name="Wong J."/>
        </authorList>
    </citation>
    <scope>NUCLEOTIDE SEQUENCE</scope>
    <source>
        <strain evidence="11">GSM-AAB239-AS_SAM_17_03QT</strain>
    </source>
</reference>
<evidence type="ECO:0000313" key="10">
    <source>
        <dbReference type="EMBL" id="KAJ6812421.1"/>
    </source>
</evidence>
<dbReference type="EMBL" id="JANAVB010031053">
    <property type="protein sequence ID" value="KAJ6812422.1"/>
    <property type="molecule type" value="Genomic_DNA"/>
</dbReference>
<keyword evidence="4" id="KW-0758">Storage protein</keyword>
<name>A0AAX6F7L9_IRIPA</name>
<evidence type="ECO:0000256" key="6">
    <source>
        <dbReference type="ARBA" id="ARBA00023157"/>
    </source>
</evidence>
<dbReference type="GO" id="GO:0045735">
    <property type="term" value="F:nutrient reservoir activity"/>
    <property type="evidence" value="ECO:0007669"/>
    <property type="project" value="UniProtKB-KW"/>
</dbReference>
<dbReference type="Gene3D" id="2.60.120.10">
    <property type="entry name" value="Jelly Rolls"/>
    <property type="match status" value="2"/>
</dbReference>
<dbReference type="Pfam" id="PF00190">
    <property type="entry name" value="Cupin_1"/>
    <property type="match status" value="2"/>
</dbReference>
<evidence type="ECO:0000256" key="1">
    <source>
        <dbReference type="ARBA" id="ARBA00007178"/>
    </source>
</evidence>
<keyword evidence="12" id="KW-1185">Reference proteome</keyword>
<keyword evidence="8" id="KW-0472">Membrane</keyword>
<evidence type="ECO:0000256" key="7">
    <source>
        <dbReference type="SAM" id="MobiDB-lite"/>
    </source>
</evidence>
<evidence type="ECO:0000256" key="8">
    <source>
        <dbReference type="SAM" id="Phobius"/>
    </source>
</evidence>
<evidence type="ECO:0000256" key="4">
    <source>
        <dbReference type="ARBA" id="ARBA00022761"/>
    </source>
</evidence>
<proteinExistence type="inferred from homology"/>
<evidence type="ECO:0000256" key="5">
    <source>
        <dbReference type="ARBA" id="ARBA00023129"/>
    </source>
</evidence>
<gene>
    <name evidence="10" type="ORF">M6B38_149770</name>
    <name evidence="11" type="ORF">M6B38_149775</name>
</gene>
<dbReference type="InterPro" id="IPR050253">
    <property type="entry name" value="Seed_Storage-Functional"/>
</dbReference>
<feature type="domain" description="Cupin type-1" evidence="9">
    <location>
        <begin position="134"/>
        <end position="331"/>
    </location>
</feature>
<evidence type="ECO:0000256" key="2">
    <source>
        <dbReference type="ARBA" id="ARBA00011818"/>
    </source>
</evidence>
<comment type="subunit">
    <text evidence="2">Hexamer; each subunit is composed of an acidic and a basic chain derived from a single precursor and linked by a disulfide bond.</text>
</comment>
<evidence type="ECO:0000313" key="12">
    <source>
        <dbReference type="Proteomes" id="UP001140949"/>
    </source>
</evidence>
<feature type="transmembrane region" description="Helical" evidence="8">
    <location>
        <begin position="88"/>
        <end position="106"/>
    </location>
</feature>
<keyword evidence="6" id="KW-1015">Disulfide bond</keyword>
<keyword evidence="8" id="KW-1133">Transmembrane helix</keyword>
<dbReference type="SMART" id="SM00835">
    <property type="entry name" value="Cupin_1"/>
    <property type="match status" value="2"/>
</dbReference>
<dbReference type="InterPro" id="IPR006044">
    <property type="entry name" value="11S_seedstore_pln"/>
</dbReference>
<dbReference type="CDD" id="cd02243">
    <property type="entry name" value="cupin_11S_legumin_C"/>
    <property type="match status" value="1"/>
</dbReference>
<dbReference type="PRINTS" id="PR00439">
    <property type="entry name" value="11SGLOBULIN"/>
</dbReference>
<keyword evidence="3" id="KW-0732">Signal</keyword>
<dbReference type="CDD" id="cd02242">
    <property type="entry name" value="cupin_11S_legumin_N"/>
    <property type="match status" value="1"/>
</dbReference>
<feature type="region of interest" description="Disordered" evidence="7">
    <location>
        <begin position="354"/>
        <end position="376"/>
    </location>
</feature>
<protein>
    <submittedName>
        <fullName evidence="11">Glutelin type-A 1-like</fullName>
    </submittedName>
</protein>
<feature type="region of interest" description="Disordered" evidence="7">
    <location>
        <begin position="290"/>
        <end position="313"/>
    </location>
</feature>
<dbReference type="AlphaFoldDB" id="A0AAX6F7L9"/>
<dbReference type="InterPro" id="IPR014710">
    <property type="entry name" value="RmlC-like_jellyroll"/>
</dbReference>
<evidence type="ECO:0000259" key="9">
    <source>
        <dbReference type="SMART" id="SM00835"/>
    </source>
</evidence>
<dbReference type="GO" id="GO:0048316">
    <property type="term" value="P:seed development"/>
    <property type="evidence" value="ECO:0007669"/>
    <property type="project" value="UniProtKB-ARBA"/>
</dbReference>
<dbReference type="SUPFAM" id="SSF51182">
    <property type="entry name" value="RmlC-like cupins"/>
    <property type="match status" value="1"/>
</dbReference>
<dbReference type="PANTHER" id="PTHR31189">
    <property type="entry name" value="OS03G0336100 PROTEIN-RELATED"/>
    <property type="match status" value="1"/>
</dbReference>
<reference evidence="11" key="2">
    <citation type="submission" date="2023-04" db="EMBL/GenBank/DDBJ databases">
        <authorList>
            <person name="Bruccoleri R.E."/>
            <person name="Oakeley E.J."/>
            <person name="Faust A.-M."/>
            <person name="Dessus-Babus S."/>
            <person name="Altorfer M."/>
            <person name="Burckhardt D."/>
            <person name="Oertli M."/>
            <person name="Naumann U."/>
            <person name="Petersen F."/>
            <person name="Wong J."/>
        </authorList>
    </citation>
    <scope>NUCLEOTIDE SEQUENCE</scope>
    <source>
        <strain evidence="11">GSM-AAB239-AS_SAM_17_03QT</strain>
        <tissue evidence="11">Leaf</tissue>
    </source>
</reference>
<evidence type="ECO:0000313" key="11">
    <source>
        <dbReference type="EMBL" id="KAJ6812422.1"/>
    </source>
</evidence>
<dbReference type="EMBL" id="JANAVB010031053">
    <property type="protein sequence ID" value="KAJ6812421.1"/>
    <property type="molecule type" value="Genomic_DNA"/>
</dbReference>
<feature type="domain" description="Cupin type-1" evidence="9">
    <location>
        <begin position="386"/>
        <end position="535"/>
    </location>
</feature>
<dbReference type="PANTHER" id="PTHR31189:SF35">
    <property type="entry name" value="12S SEED STORAGE PROTEIN CRB"/>
    <property type="match status" value="1"/>
</dbReference>
<sequence>MFTRYTPTTLWSHPLSALKASRISYAAARGQAVGLRCPCRVQCVARSLSPITMSIQIRPNFSAYINPQLYCRFSHLITTSRSKKKKKFFTMAMANFLCFSLAFLLLSSHASLADQFGESQEGRRLGTQSQCRIERLRAQEPRRRIDAEAGFTEHFDENDEQFDCAGVSAFRRTIQPGGLVLPFFSNSPILLYVLRGSGIVGTIIPGCPETFQSFQQHESEHGGRKQGQRFRDQHQKIHHFREGDVIAIPAGVSHWCYNDGESAVVTINVVDTSNQANQLDRNHRQFLLAGSQQSGGQQGESERGSSGRNILGGFDPQMLADAIGIRRELVEKIQGREDNRGNIVKVRAGELQVLRPSESRQSEEDESQDESSNGLEQAVCSMKIRENIRKASRADVYNPDAGRITSLNSQKLPILRFLRLSAEWGTLKRNAITPPQWNVNAHSVRYIIKGTARCQVVDDRGRAVFDGELRQGQILVVPQNFPELLQSRSDDFEWVSIKTNDNAMVNQIVGRGSAMKSMPVDVIMNSYRVSREEARMVKENRGQEVGVFSPRSQGKASA</sequence>
<dbReference type="FunFam" id="2.60.120.10:FF:000073">
    <property type="entry name" value="Glycinin G1"/>
    <property type="match status" value="1"/>
</dbReference>